<dbReference type="InterPro" id="IPR017141">
    <property type="entry name" value="Pept_M20_carboxypep"/>
</dbReference>
<feature type="binding site" evidence="7">
    <location>
        <position position="146"/>
    </location>
    <ligand>
        <name>Zn(2+)</name>
        <dbReference type="ChEBI" id="CHEBI:29105"/>
        <label>2</label>
    </ligand>
</feature>
<dbReference type="InterPro" id="IPR001261">
    <property type="entry name" value="ArgE/DapE_CS"/>
</dbReference>
<feature type="binding site" evidence="7">
    <location>
        <position position="181"/>
    </location>
    <ligand>
        <name>Zn(2+)</name>
        <dbReference type="ChEBI" id="CHEBI:29105"/>
        <label>1</label>
    </ligand>
</feature>
<dbReference type="STRING" id="45607.A0A2T0FBL5"/>
<keyword evidence="8" id="KW-0812">Transmembrane</keyword>
<evidence type="ECO:0000256" key="6">
    <source>
        <dbReference type="PIRSR" id="PIRSR037217-1"/>
    </source>
</evidence>
<dbReference type="RefSeq" id="XP_024662350.1">
    <property type="nucleotide sequence ID" value="XM_024806582.1"/>
</dbReference>
<feature type="active site" evidence="6">
    <location>
        <position position="148"/>
    </location>
</feature>
<dbReference type="FunFam" id="3.40.630.10:FF:000027">
    <property type="entry name" value="N-fatty-acyl-amino acid synthase/hydrolase PM20D1"/>
    <property type="match status" value="1"/>
</dbReference>
<keyword evidence="8" id="KW-0472">Membrane</keyword>
<evidence type="ECO:0000256" key="8">
    <source>
        <dbReference type="SAM" id="Phobius"/>
    </source>
</evidence>
<name>A0A2T0FBL5_9ASCO</name>
<evidence type="ECO:0000256" key="1">
    <source>
        <dbReference type="ARBA" id="ARBA00006247"/>
    </source>
</evidence>
<dbReference type="InterPro" id="IPR011650">
    <property type="entry name" value="Peptidase_M20_dimer"/>
</dbReference>
<reference evidence="10 11" key="1">
    <citation type="submission" date="2017-04" db="EMBL/GenBank/DDBJ databases">
        <title>Genome sequencing of [Candida] sorbophila.</title>
        <authorList>
            <person name="Ahn J.O."/>
        </authorList>
    </citation>
    <scope>NUCLEOTIDE SEQUENCE [LARGE SCALE GENOMIC DNA]</scope>
    <source>
        <strain evidence="10 11">DS02</strain>
    </source>
</reference>
<dbReference type="InterPro" id="IPR002933">
    <property type="entry name" value="Peptidase_M20"/>
</dbReference>
<gene>
    <name evidence="10" type="ORF">B9G98_00024</name>
</gene>
<dbReference type="PANTHER" id="PTHR45962:SF1">
    <property type="entry name" value="N-FATTY-ACYL-AMINO ACID SYNTHASE_HYDROLASE PM20D1"/>
    <property type="match status" value="1"/>
</dbReference>
<dbReference type="PROSITE" id="PS00759">
    <property type="entry name" value="ARGE_DAPE_CPG2_2"/>
    <property type="match status" value="1"/>
</dbReference>
<dbReference type="PROSITE" id="PS00758">
    <property type="entry name" value="ARGE_DAPE_CPG2_1"/>
    <property type="match status" value="1"/>
</dbReference>
<keyword evidence="5 7" id="KW-0862">Zinc</keyword>
<dbReference type="Pfam" id="PF01546">
    <property type="entry name" value="Peptidase_M20"/>
    <property type="match status" value="1"/>
</dbReference>
<dbReference type="EMBL" id="NDIQ01000001">
    <property type="protein sequence ID" value="PRT52404.1"/>
    <property type="molecule type" value="Genomic_DNA"/>
</dbReference>
<evidence type="ECO:0000256" key="3">
    <source>
        <dbReference type="ARBA" id="ARBA00022723"/>
    </source>
</evidence>
<dbReference type="Gene3D" id="3.30.70.360">
    <property type="match status" value="1"/>
</dbReference>
<dbReference type="GO" id="GO:0046872">
    <property type="term" value="F:metal ion binding"/>
    <property type="evidence" value="ECO:0007669"/>
    <property type="project" value="UniProtKB-KW"/>
</dbReference>
<feature type="binding site" evidence="7">
    <location>
        <position position="244"/>
    </location>
    <ligand>
        <name>Zn(2+)</name>
        <dbReference type="ChEBI" id="CHEBI:29105"/>
        <label>2</label>
    </ligand>
</feature>
<dbReference type="Pfam" id="PF07687">
    <property type="entry name" value="M20_dimer"/>
    <property type="match status" value="1"/>
</dbReference>
<organism evidence="10 11">
    <name type="scientific">Wickerhamiella sorbophila</name>
    <dbReference type="NCBI Taxonomy" id="45607"/>
    <lineage>
        <taxon>Eukaryota</taxon>
        <taxon>Fungi</taxon>
        <taxon>Dikarya</taxon>
        <taxon>Ascomycota</taxon>
        <taxon>Saccharomycotina</taxon>
        <taxon>Dipodascomycetes</taxon>
        <taxon>Dipodascales</taxon>
        <taxon>Trichomonascaceae</taxon>
        <taxon>Wickerhamiella</taxon>
    </lineage>
</organism>
<accession>A0A2T0FBL5</accession>
<dbReference type="GO" id="GO:0000328">
    <property type="term" value="C:fungal-type vacuole lumen"/>
    <property type="evidence" value="ECO:0007669"/>
    <property type="project" value="TreeGrafter"/>
</dbReference>
<evidence type="ECO:0000256" key="4">
    <source>
        <dbReference type="ARBA" id="ARBA00022801"/>
    </source>
</evidence>
<keyword evidence="3 7" id="KW-0479">Metal-binding</keyword>
<keyword evidence="11" id="KW-1185">Reference proteome</keyword>
<evidence type="ECO:0000313" key="11">
    <source>
        <dbReference type="Proteomes" id="UP000238350"/>
    </source>
</evidence>
<evidence type="ECO:0000259" key="9">
    <source>
        <dbReference type="Pfam" id="PF07687"/>
    </source>
</evidence>
<dbReference type="PIRSF" id="PIRSF037217">
    <property type="entry name" value="Carboxypeptidase_S"/>
    <property type="match status" value="1"/>
</dbReference>
<dbReference type="CDD" id="cd05674">
    <property type="entry name" value="M20_yscS"/>
    <property type="match status" value="1"/>
</dbReference>
<dbReference type="GO" id="GO:0051603">
    <property type="term" value="P:proteolysis involved in protein catabolic process"/>
    <property type="evidence" value="ECO:0007669"/>
    <property type="project" value="TreeGrafter"/>
</dbReference>
<dbReference type="PANTHER" id="PTHR45962">
    <property type="entry name" value="N-FATTY-ACYL-AMINO ACID SYNTHASE/HYDROLASE PM20D1"/>
    <property type="match status" value="1"/>
</dbReference>
<dbReference type="AlphaFoldDB" id="A0A2T0FBL5"/>
<dbReference type="Gene3D" id="3.40.630.10">
    <property type="entry name" value="Zn peptidases"/>
    <property type="match status" value="1"/>
</dbReference>
<dbReference type="GeneID" id="36513773"/>
<feature type="transmembrane region" description="Helical" evidence="8">
    <location>
        <begin position="12"/>
        <end position="29"/>
    </location>
</feature>
<dbReference type="InterPro" id="IPR047177">
    <property type="entry name" value="Pept_M20A"/>
</dbReference>
<dbReference type="OrthoDB" id="3064516at2759"/>
<keyword evidence="2" id="KW-0645">Protease</keyword>
<feature type="domain" description="Peptidase M20 dimerisation" evidence="9">
    <location>
        <begin position="263"/>
        <end position="412"/>
    </location>
</feature>
<feature type="binding site" evidence="7">
    <location>
        <position position="181"/>
    </location>
    <ligand>
        <name>Zn(2+)</name>
        <dbReference type="ChEBI" id="CHEBI:29105"/>
        <label>2</label>
    </ligand>
</feature>
<sequence length="542" mass="60403">MVSVADKFNRYAAALGVGLVLAIVLFLTTSHKPVLDPKHPLCEQRPYIEPEYGHLANSSQFVSEEYKKKSVELFAGAIRIPTMSYDDLAMDPTKDERFNVFKDMHNYLFKSFPLASKHVETVNTYGLLYTIEGTNPSLKPVLLMAHQDVVPVNNDTIDQWTYPPFDGHFDGEFLWGRGTSDTKNSLVAQLEAIESLLSQGWVPKRTVILSFGFDEEITGFRGAYPISRLLHERYGTHGIEVIVDEGIGIVPFGGSIFASPAVTEKGRVDFKILLNTPGGHSSMPPDHTGIGIISELAFELEANPLSPVIQKGSVVEKFFDCMGEHAADLKDSERKKFLRSSTHDKLLPILESDPATRFIVKTSQAIDIVQGGVKINALPENVELQVDHRIAVHQNLDDLRSRMNEFVKKVATKHGLGLEFDGKTILKKTPLGSFNVSTFGGMNTAPISPYKGEVWDLLAGTTRHVIDDVIDHPYGPVFMAPSLMTANTDTAHFWDVSENIFRYLPVFMSDTNNIHTVDESLNIRSHISCVVWYYEFLVNACN</sequence>
<dbReference type="Proteomes" id="UP000238350">
    <property type="component" value="Unassembled WGS sequence"/>
</dbReference>
<keyword evidence="4" id="KW-0378">Hydrolase</keyword>
<proteinExistence type="inferred from homology"/>
<keyword evidence="8" id="KW-1133">Transmembrane helix</keyword>
<feature type="binding site" evidence="7">
    <location>
        <position position="515"/>
    </location>
    <ligand>
        <name>Zn(2+)</name>
        <dbReference type="ChEBI" id="CHEBI:29105"/>
        <label>1</label>
    </ligand>
</feature>
<comment type="similarity">
    <text evidence="1">Belongs to the peptidase M20A family.</text>
</comment>
<comment type="caution">
    <text evidence="10">The sequence shown here is derived from an EMBL/GenBank/DDBJ whole genome shotgun (WGS) entry which is preliminary data.</text>
</comment>
<keyword evidence="10" id="KW-0121">Carboxypeptidase</keyword>
<protein>
    <submittedName>
        <fullName evidence="10">Carboxypeptidase S</fullName>
    </submittedName>
</protein>
<dbReference type="SUPFAM" id="SSF55031">
    <property type="entry name" value="Bacterial exopeptidase dimerisation domain"/>
    <property type="match status" value="1"/>
</dbReference>
<evidence type="ECO:0000256" key="7">
    <source>
        <dbReference type="PIRSR" id="PIRSR037217-2"/>
    </source>
</evidence>
<evidence type="ECO:0000313" key="10">
    <source>
        <dbReference type="EMBL" id="PRT52404.1"/>
    </source>
</evidence>
<dbReference type="InterPro" id="IPR036264">
    <property type="entry name" value="Bact_exopeptidase_dim_dom"/>
</dbReference>
<dbReference type="SUPFAM" id="SSF53187">
    <property type="entry name" value="Zn-dependent exopeptidases"/>
    <property type="match status" value="1"/>
</dbReference>
<feature type="binding site" evidence="7">
    <location>
        <position position="216"/>
    </location>
    <ligand>
        <name>Zn(2+)</name>
        <dbReference type="ChEBI" id="CHEBI:29105"/>
        <label>1</label>
    </ligand>
</feature>
<evidence type="ECO:0000256" key="5">
    <source>
        <dbReference type="ARBA" id="ARBA00022833"/>
    </source>
</evidence>
<feature type="active site" description="Proton acceptor" evidence="6">
    <location>
        <position position="215"/>
    </location>
</feature>
<evidence type="ECO:0000256" key="2">
    <source>
        <dbReference type="ARBA" id="ARBA00022670"/>
    </source>
</evidence>
<dbReference type="GO" id="GO:0004181">
    <property type="term" value="F:metallocarboxypeptidase activity"/>
    <property type="evidence" value="ECO:0007669"/>
    <property type="project" value="InterPro"/>
</dbReference>